<dbReference type="PRINTS" id="PR00452">
    <property type="entry name" value="SH3DOMAIN"/>
</dbReference>
<feature type="domain" description="SH3" evidence="7">
    <location>
        <begin position="62"/>
        <end position="120"/>
    </location>
</feature>
<dbReference type="PRINTS" id="PR00499">
    <property type="entry name" value="P67PHOX"/>
</dbReference>
<reference evidence="8" key="1">
    <citation type="submission" date="2021-01" db="UniProtKB">
        <authorList>
            <consortium name="EnsemblMetazoa"/>
        </authorList>
    </citation>
    <scope>IDENTIFICATION</scope>
</reference>
<dbReference type="CDD" id="cd00174">
    <property type="entry name" value="SH3"/>
    <property type="match status" value="2"/>
</dbReference>
<dbReference type="Proteomes" id="UP000594262">
    <property type="component" value="Unplaced"/>
</dbReference>
<evidence type="ECO:0000313" key="9">
    <source>
        <dbReference type="Proteomes" id="UP000594262"/>
    </source>
</evidence>
<dbReference type="InterPro" id="IPR050384">
    <property type="entry name" value="Endophilin_SH3RF"/>
</dbReference>
<keyword evidence="9" id="KW-1185">Reference proteome</keyword>
<feature type="domain" description="SH3" evidence="7">
    <location>
        <begin position="1"/>
        <end position="60"/>
    </location>
</feature>
<name>A0A7M5X0U2_9CNID</name>
<evidence type="ECO:0000256" key="3">
    <source>
        <dbReference type="ARBA" id="ARBA00023054"/>
    </source>
</evidence>
<dbReference type="InterPro" id="IPR036028">
    <property type="entry name" value="SH3-like_dom_sf"/>
</dbReference>
<protein>
    <recommendedName>
        <fullName evidence="7">SH3 domain-containing protein</fullName>
    </recommendedName>
</protein>
<dbReference type="Gene3D" id="2.30.30.40">
    <property type="entry name" value="SH3 Domains"/>
    <property type="match status" value="4"/>
</dbReference>
<feature type="region of interest" description="Disordered" evidence="6">
    <location>
        <begin position="379"/>
        <end position="448"/>
    </location>
</feature>
<dbReference type="Pfam" id="PF07653">
    <property type="entry name" value="SH3_2"/>
    <property type="match status" value="2"/>
</dbReference>
<keyword evidence="3" id="KW-0175">Coiled coil</keyword>
<dbReference type="Pfam" id="PF00018">
    <property type="entry name" value="SH3_1"/>
    <property type="match status" value="2"/>
</dbReference>
<dbReference type="PROSITE" id="PS50002">
    <property type="entry name" value="SH3"/>
    <property type="match status" value="4"/>
</dbReference>
<dbReference type="OrthoDB" id="27823at2759"/>
<comment type="subcellular location">
    <subcellularLocation>
        <location evidence="1">Membrane</location>
        <topology evidence="1">Peripheral membrane protein</topology>
    </subcellularLocation>
</comment>
<dbReference type="SMART" id="SM00326">
    <property type="entry name" value="SH3"/>
    <property type="match status" value="4"/>
</dbReference>
<feature type="compositionally biased region" description="Polar residues" evidence="6">
    <location>
        <begin position="329"/>
        <end position="351"/>
    </location>
</feature>
<evidence type="ECO:0000256" key="1">
    <source>
        <dbReference type="ARBA" id="ARBA00004170"/>
    </source>
</evidence>
<feature type="compositionally biased region" description="Basic and acidic residues" evidence="6">
    <location>
        <begin position="425"/>
        <end position="448"/>
    </location>
</feature>
<dbReference type="InterPro" id="IPR001452">
    <property type="entry name" value="SH3_domain"/>
</dbReference>
<keyword evidence="2 5" id="KW-0728">SH3 domain</keyword>
<evidence type="ECO:0000313" key="8">
    <source>
        <dbReference type="EnsemblMetazoa" id="CLYHEMP015874.1"/>
    </source>
</evidence>
<feature type="domain" description="SH3" evidence="7">
    <location>
        <begin position="251"/>
        <end position="310"/>
    </location>
</feature>
<feature type="region of interest" description="Disordered" evidence="6">
    <location>
        <begin position="308"/>
        <end position="361"/>
    </location>
</feature>
<accession>A0A7M5X0U2</accession>
<evidence type="ECO:0000256" key="6">
    <source>
        <dbReference type="SAM" id="MobiDB-lite"/>
    </source>
</evidence>
<evidence type="ECO:0000259" key="7">
    <source>
        <dbReference type="PROSITE" id="PS50002"/>
    </source>
</evidence>
<evidence type="ECO:0000256" key="2">
    <source>
        <dbReference type="ARBA" id="ARBA00022443"/>
    </source>
</evidence>
<dbReference type="GeneID" id="136816109"/>
<dbReference type="PANTHER" id="PTHR14167">
    <property type="entry name" value="SH3 DOMAIN-CONTAINING"/>
    <property type="match status" value="1"/>
</dbReference>
<dbReference type="AlphaFoldDB" id="A0A7M5X0U2"/>
<dbReference type="EnsemblMetazoa" id="CLYHEMT015874.1">
    <property type="protein sequence ID" value="CLYHEMP015874.1"/>
    <property type="gene ID" value="CLYHEMG015874"/>
</dbReference>
<sequence>MAGTVVKCIFAFTGEVDTDLSLDVGDLIKITKVLSDDWYEGTCNGRNGQFPKAFVEKTSEVFEMALAITHFPGEEKGDLPLNEGDVVIITEIIDDNWAVGHTHGGHKGTFPRAFVKEISFEDSVMKNALQAAVEPMETAVEENSDVSVEQEECNDGKYTVISPFSAQAETELELKVGMIVEVLNVYDDFWLEGALSDSKQGIFPRTCIDFPDDKMPDFGENEKQSAPESSIKEELTLEKVKQEDETDNNSTNEEFLHAIYDYNSGVEGDLSFEIGDGIKLIEVIDENWYKGEFHGKTGVFPSNHVEKAVNENDPQDDDSLKIPEGIESDNVSTDSFPAPPSESSDNVSTDSFPPPPPEEVLSDIEENVNKDIWEQEKAKVDLTDIEQPPQKPTRKPAPSRPAAGPKRPQKPANKPSIQQETIEPIADKLPEKPKKKAPPERPKMPTVKKDIPAFSYTFSTESQPTVIIPGYYVKPGEPNIIILRRSVPVS</sequence>
<evidence type="ECO:0000256" key="4">
    <source>
        <dbReference type="ARBA" id="ARBA00023136"/>
    </source>
</evidence>
<evidence type="ECO:0000256" key="5">
    <source>
        <dbReference type="PROSITE-ProRule" id="PRU00192"/>
    </source>
</evidence>
<keyword evidence="4" id="KW-0472">Membrane</keyword>
<dbReference type="PANTHER" id="PTHR14167:SF81">
    <property type="entry name" value="ENDOPHILIN-A"/>
    <property type="match status" value="1"/>
</dbReference>
<dbReference type="RefSeq" id="XP_066928649.1">
    <property type="nucleotide sequence ID" value="XM_067072548.1"/>
</dbReference>
<dbReference type="SUPFAM" id="SSF50044">
    <property type="entry name" value="SH3-domain"/>
    <property type="match status" value="4"/>
</dbReference>
<organism evidence="8 9">
    <name type="scientific">Clytia hemisphaerica</name>
    <dbReference type="NCBI Taxonomy" id="252671"/>
    <lineage>
        <taxon>Eukaryota</taxon>
        <taxon>Metazoa</taxon>
        <taxon>Cnidaria</taxon>
        <taxon>Hydrozoa</taxon>
        <taxon>Hydroidolina</taxon>
        <taxon>Leptothecata</taxon>
        <taxon>Obeliida</taxon>
        <taxon>Clytiidae</taxon>
        <taxon>Clytia</taxon>
    </lineage>
</organism>
<proteinExistence type="predicted"/>
<feature type="domain" description="SH3" evidence="7">
    <location>
        <begin position="153"/>
        <end position="213"/>
    </location>
</feature>